<feature type="region of interest" description="Disordered" evidence="1">
    <location>
        <begin position="1"/>
        <end position="29"/>
    </location>
</feature>
<reference evidence="2" key="2">
    <citation type="journal article" date="2023" name="Int. J. Mol. Sci.">
        <title>De Novo Assembly and Annotation of 11 Diverse Shrub Willow (Salix) Genomes Reveals Novel Gene Organization in Sex-Linked Regions.</title>
        <authorList>
            <person name="Hyden B."/>
            <person name="Feng K."/>
            <person name="Yates T.B."/>
            <person name="Jawdy S."/>
            <person name="Cereghino C."/>
            <person name="Smart L.B."/>
            <person name="Muchero W."/>
        </authorList>
    </citation>
    <scope>NUCLEOTIDE SEQUENCE [LARGE SCALE GENOMIC DNA]</scope>
    <source>
        <tissue evidence="2">Shoot tip</tissue>
    </source>
</reference>
<gene>
    <name evidence="2" type="ORF">OIU85_008543</name>
</gene>
<keyword evidence="3" id="KW-1185">Reference proteome</keyword>
<dbReference type="EMBL" id="JAPFFL010000014">
    <property type="protein sequence ID" value="KAJ6677968.1"/>
    <property type="molecule type" value="Genomic_DNA"/>
</dbReference>
<protein>
    <submittedName>
        <fullName evidence="2">Uncharacterized protein</fullName>
    </submittedName>
</protein>
<sequence length="126" mass="13753">MQIDPLQNPSKQTSRRSGPHHPNILPARKNSSLDVLSWQQYGDKGRTVGQIPENKQSLSQAKVLSSSESDSSSSILTSATQSQTPQSSLLRTGGGYCVVRREGMIQIQMHLVLCFGILPDLDSFAD</sequence>
<feature type="compositionally biased region" description="Polar residues" evidence="1">
    <location>
        <begin position="1"/>
        <end position="12"/>
    </location>
</feature>
<feature type="compositionally biased region" description="Low complexity" evidence="1">
    <location>
        <begin position="65"/>
        <end position="90"/>
    </location>
</feature>
<feature type="compositionally biased region" description="Polar residues" evidence="1">
    <location>
        <begin position="53"/>
        <end position="64"/>
    </location>
</feature>
<reference evidence="2" key="1">
    <citation type="submission" date="2022-11" db="EMBL/GenBank/DDBJ databases">
        <authorList>
            <person name="Hyden B.L."/>
            <person name="Feng K."/>
            <person name="Yates T."/>
            <person name="Jawdy S."/>
            <person name="Smart L.B."/>
            <person name="Muchero W."/>
        </authorList>
    </citation>
    <scope>NUCLEOTIDE SEQUENCE</scope>
    <source>
        <tissue evidence="2">Shoot tip</tissue>
    </source>
</reference>
<feature type="region of interest" description="Disordered" evidence="1">
    <location>
        <begin position="45"/>
        <end position="92"/>
    </location>
</feature>
<dbReference type="AlphaFoldDB" id="A0A9Q0NXV3"/>
<comment type="caution">
    <text evidence="2">The sequence shown here is derived from an EMBL/GenBank/DDBJ whole genome shotgun (WGS) entry which is preliminary data.</text>
</comment>
<name>A0A9Q0NXV3_SALVM</name>
<proteinExistence type="predicted"/>
<accession>A0A9Q0NXV3</accession>
<dbReference type="Proteomes" id="UP001151529">
    <property type="component" value="Chromosome 7"/>
</dbReference>
<evidence type="ECO:0000256" key="1">
    <source>
        <dbReference type="SAM" id="MobiDB-lite"/>
    </source>
</evidence>
<evidence type="ECO:0000313" key="2">
    <source>
        <dbReference type="EMBL" id="KAJ6677968.1"/>
    </source>
</evidence>
<evidence type="ECO:0000313" key="3">
    <source>
        <dbReference type="Proteomes" id="UP001151529"/>
    </source>
</evidence>
<organism evidence="2 3">
    <name type="scientific">Salix viminalis</name>
    <name type="common">Common osier</name>
    <name type="synonym">Basket willow</name>
    <dbReference type="NCBI Taxonomy" id="40686"/>
    <lineage>
        <taxon>Eukaryota</taxon>
        <taxon>Viridiplantae</taxon>
        <taxon>Streptophyta</taxon>
        <taxon>Embryophyta</taxon>
        <taxon>Tracheophyta</taxon>
        <taxon>Spermatophyta</taxon>
        <taxon>Magnoliopsida</taxon>
        <taxon>eudicotyledons</taxon>
        <taxon>Gunneridae</taxon>
        <taxon>Pentapetalae</taxon>
        <taxon>rosids</taxon>
        <taxon>fabids</taxon>
        <taxon>Malpighiales</taxon>
        <taxon>Salicaceae</taxon>
        <taxon>Saliceae</taxon>
        <taxon>Salix</taxon>
    </lineage>
</organism>